<dbReference type="KEGG" id="nga:Ngar_c15110"/>
<dbReference type="GeneID" id="13797770"/>
<keyword evidence="1" id="KW-0472">Membrane</keyword>
<reference evidence="2 3" key="1">
    <citation type="journal article" date="2012" name="Environ. Microbiol.">
        <title>The genome of the ammonia-oxidizing Candidatus Nitrososphaera gargensis: insights into metabolic versatility and environmental adaptations.</title>
        <authorList>
            <person name="Spang A."/>
            <person name="Poehlein A."/>
            <person name="Offre P."/>
            <person name="Zumbragel S."/>
            <person name="Haider S."/>
            <person name="Rychlik N."/>
            <person name="Nowka B."/>
            <person name="Schmeisser C."/>
            <person name="Lebedeva E.V."/>
            <person name="Rattei T."/>
            <person name="Bohm C."/>
            <person name="Schmid M."/>
            <person name="Galushko A."/>
            <person name="Hatzenpichler R."/>
            <person name="Weinmaier T."/>
            <person name="Daniel R."/>
            <person name="Schleper C."/>
            <person name="Spieck E."/>
            <person name="Streit W."/>
            <person name="Wagner M."/>
        </authorList>
    </citation>
    <scope>NUCLEOTIDE SEQUENCE [LARGE SCALE GENOMIC DNA]</scope>
    <source>
        <strain evidence="3">Ga9.2</strain>
    </source>
</reference>
<gene>
    <name evidence="2" type="ordered locus">Ngar_c15110</name>
</gene>
<accession>K0IAT6</accession>
<keyword evidence="3" id="KW-1185">Reference proteome</keyword>
<feature type="transmembrane region" description="Helical" evidence="1">
    <location>
        <begin position="68"/>
        <end position="88"/>
    </location>
</feature>
<sequence>MSDMTDGGRSKKGTEPENLPEMIDNVIRQLDFNRKIIIIMVISFVIIVPIIAYIGFLSQTTAGVGRYIVIIGGVGFVAWLAVGIRQWMVFSKWLRKFRLYKERQKELEDLLDFEKSDEGKSSPN</sequence>
<organism evidence="2 3">
    <name type="scientific">Nitrososphaera gargensis (strain Ga9.2)</name>
    <dbReference type="NCBI Taxonomy" id="1237085"/>
    <lineage>
        <taxon>Archaea</taxon>
        <taxon>Nitrososphaerota</taxon>
        <taxon>Nitrososphaeria</taxon>
        <taxon>Nitrososphaerales</taxon>
        <taxon>Nitrososphaeraceae</taxon>
        <taxon>Nitrososphaera</taxon>
    </lineage>
</organism>
<keyword evidence="1" id="KW-1133">Transmembrane helix</keyword>
<dbReference type="AlphaFoldDB" id="K0IAT6"/>
<dbReference type="BioCyc" id="CNIT1237085:G1324-1509-MONOMER"/>
<protein>
    <submittedName>
        <fullName evidence="2">Uncharacterized protein</fullName>
    </submittedName>
</protein>
<dbReference type="STRING" id="1237085.Ngar_c15110"/>
<proteinExistence type="predicted"/>
<evidence type="ECO:0000313" key="3">
    <source>
        <dbReference type="Proteomes" id="UP000008037"/>
    </source>
</evidence>
<dbReference type="Proteomes" id="UP000008037">
    <property type="component" value="Chromosome"/>
</dbReference>
<dbReference type="InParanoid" id="K0IAT6"/>
<dbReference type="HOGENOM" id="CLU_145173_0_0_2"/>
<name>K0IAT6_NITGG</name>
<dbReference type="RefSeq" id="WP_015018983.1">
    <property type="nucleotide sequence ID" value="NC_018719.1"/>
</dbReference>
<dbReference type="EMBL" id="CP002408">
    <property type="protein sequence ID" value="AFU58446.1"/>
    <property type="molecule type" value="Genomic_DNA"/>
</dbReference>
<evidence type="ECO:0000256" key="1">
    <source>
        <dbReference type="SAM" id="Phobius"/>
    </source>
</evidence>
<keyword evidence="1" id="KW-0812">Transmembrane</keyword>
<feature type="transmembrane region" description="Helical" evidence="1">
    <location>
        <begin position="36"/>
        <end position="56"/>
    </location>
</feature>
<evidence type="ECO:0000313" key="2">
    <source>
        <dbReference type="EMBL" id="AFU58446.1"/>
    </source>
</evidence>